<gene>
    <name evidence="3" type="ORF">OH818_12435</name>
</gene>
<accession>A0ABY7C3Z0</accession>
<name>A0ABY7C3Z0_9HYPH</name>
<dbReference type="InterPro" id="IPR052039">
    <property type="entry name" value="Caspase-related_regulators"/>
</dbReference>
<dbReference type="InterPro" id="IPR001309">
    <property type="entry name" value="Pept_C14_p20"/>
</dbReference>
<dbReference type="InterPro" id="IPR011600">
    <property type="entry name" value="Pept_C14_caspase"/>
</dbReference>
<feature type="compositionally biased region" description="Basic residues" evidence="1">
    <location>
        <begin position="528"/>
        <end position="548"/>
    </location>
</feature>
<evidence type="ECO:0000259" key="2">
    <source>
        <dbReference type="PROSITE" id="PS50208"/>
    </source>
</evidence>
<dbReference type="SUPFAM" id="SSF47090">
    <property type="entry name" value="PGBD-like"/>
    <property type="match status" value="1"/>
</dbReference>
<dbReference type="PANTHER" id="PTHR22576:SF37">
    <property type="entry name" value="MUCOSA-ASSOCIATED LYMPHOID TISSUE LYMPHOMA TRANSLOCATION PROTEIN 1"/>
    <property type="match status" value="1"/>
</dbReference>
<dbReference type="SUPFAM" id="SSF52129">
    <property type="entry name" value="Caspase-like"/>
    <property type="match status" value="1"/>
</dbReference>
<sequence length="576" mass="60240">MLRPIARLLAGNGCVIAGGEETARRERSGEFRRHCVAAALVLGVMAGPPALGGAQAATPEKRVALVVGNSAYQHTGTLENPSRDARAVAQKLQKLGFEVIEGYDLDKPQMDQKIHAFAKAVRGAEIGMFFYAGHGMQVNGENYLVPVDGVFEDPSDLEFKAVSMDAVTQQMKYDVAVRVVVLDACRDNPLSRSLARSLSAVTRSAKVADGLAKIDIGGEGGEGTAIIYATSPDEVAYDGEASTHSPFTRAFLEQIEAPDTDIQVVMSRVTGQVLESTKNLQRPWINASLTGEVFLNPQTTRVTSLDPAVAFAPAVEAVPQATLDVAAASASRSSDDAGTLARETALYSLARDSGQRADYEAYLETFPDGLYAANARKQISRLPAHAGGNVVASLGNGAAAPQASVPTFPGGPLQAGLPGASIPGGVGSLATAISGEGTEAVLGLDRSRRKEAQLRLNLAGFNSGTPDGVFGPNTRNAIVAWQTARNTHVSGYFNRAQYDLLVTQTQAALAAYTPPAPPKARTIAPQRQKAHAAPRQRAKPRVVRRVSPRRSGGGDPAAAAFFGGLVGGVIGGAIGR</sequence>
<dbReference type="Proteomes" id="UP001164020">
    <property type="component" value="Chromosome"/>
</dbReference>
<dbReference type="EMBL" id="CP114029">
    <property type="protein sequence ID" value="WAP70743.1"/>
    <property type="molecule type" value="Genomic_DNA"/>
</dbReference>
<dbReference type="Pfam" id="PF01471">
    <property type="entry name" value="PG_binding_1"/>
    <property type="match status" value="1"/>
</dbReference>
<dbReference type="Gene3D" id="1.10.101.10">
    <property type="entry name" value="PGBD-like superfamily/PGBD"/>
    <property type="match status" value="1"/>
</dbReference>
<evidence type="ECO:0000256" key="1">
    <source>
        <dbReference type="SAM" id="MobiDB-lite"/>
    </source>
</evidence>
<feature type="domain" description="Caspase family p20" evidence="2">
    <location>
        <begin position="60"/>
        <end position="137"/>
    </location>
</feature>
<dbReference type="InterPro" id="IPR036365">
    <property type="entry name" value="PGBD-like_sf"/>
</dbReference>
<evidence type="ECO:0000313" key="4">
    <source>
        <dbReference type="Proteomes" id="UP001164020"/>
    </source>
</evidence>
<reference evidence="3" key="1">
    <citation type="submission" date="2022-12" db="EMBL/GenBank/DDBJ databases">
        <title>Jiella pelagia sp. nov., isolated from phosphonate enriched culture of Northwest Pacific surface seawater.</title>
        <authorList>
            <person name="Shin D.Y."/>
            <person name="Hwang C.Y."/>
        </authorList>
    </citation>
    <scope>NUCLEOTIDE SEQUENCE</scope>
    <source>
        <strain evidence="3">HL-NP1</strain>
    </source>
</reference>
<dbReference type="Pfam" id="PF00656">
    <property type="entry name" value="Peptidase_C14"/>
    <property type="match status" value="1"/>
</dbReference>
<proteinExistence type="predicted"/>
<dbReference type="PANTHER" id="PTHR22576">
    <property type="entry name" value="MUCOSA ASSOCIATED LYMPHOID TISSUE LYMPHOMA TRANSLOCATION PROTEIN 1/PARACASPASE"/>
    <property type="match status" value="1"/>
</dbReference>
<protein>
    <submittedName>
        <fullName evidence="3">Caspase family protein</fullName>
    </submittedName>
</protein>
<evidence type="ECO:0000313" key="3">
    <source>
        <dbReference type="EMBL" id="WAP70743.1"/>
    </source>
</evidence>
<keyword evidence="4" id="KW-1185">Reference proteome</keyword>
<dbReference type="InterPro" id="IPR029030">
    <property type="entry name" value="Caspase-like_dom_sf"/>
</dbReference>
<dbReference type="Gene3D" id="3.40.50.1460">
    <property type="match status" value="1"/>
</dbReference>
<dbReference type="RefSeq" id="WP_268883269.1">
    <property type="nucleotide sequence ID" value="NZ_CP114029.1"/>
</dbReference>
<organism evidence="3 4">
    <name type="scientific">Jiella pelagia</name>
    <dbReference type="NCBI Taxonomy" id="2986949"/>
    <lineage>
        <taxon>Bacteria</taxon>
        <taxon>Pseudomonadati</taxon>
        <taxon>Pseudomonadota</taxon>
        <taxon>Alphaproteobacteria</taxon>
        <taxon>Hyphomicrobiales</taxon>
        <taxon>Aurantimonadaceae</taxon>
        <taxon>Jiella</taxon>
    </lineage>
</organism>
<dbReference type="PROSITE" id="PS50208">
    <property type="entry name" value="CASPASE_P20"/>
    <property type="match status" value="1"/>
</dbReference>
<dbReference type="InterPro" id="IPR002477">
    <property type="entry name" value="Peptidoglycan-bd-like"/>
</dbReference>
<dbReference type="InterPro" id="IPR036366">
    <property type="entry name" value="PGBDSf"/>
</dbReference>
<feature type="region of interest" description="Disordered" evidence="1">
    <location>
        <begin position="517"/>
        <end position="554"/>
    </location>
</feature>